<sequence length="31" mass="3083">MKKMSVVVAAAALMLTASPAFALGSLMLMAG</sequence>
<organism evidence="1 2">
    <name type="scientific">Brucella pinnipedialis (strain NCTC 12890 / B2/94 / BCCN 94-73)</name>
    <dbReference type="NCBI Taxonomy" id="520461"/>
    <lineage>
        <taxon>Bacteria</taxon>
        <taxon>Pseudomonadati</taxon>
        <taxon>Pseudomonadota</taxon>
        <taxon>Alphaproteobacteria</taxon>
        <taxon>Hyphomicrobiales</taxon>
        <taxon>Brucellaceae</taxon>
        <taxon>Brucella/Ochrobactrum group</taxon>
        <taxon>Brucella</taxon>
    </lineage>
</organism>
<keyword evidence="2" id="KW-1185">Reference proteome</keyword>
<protein>
    <submittedName>
        <fullName evidence="1">Uncharacterized protein</fullName>
    </submittedName>
</protein>
<name>A0ABM9ZIP6_BRUPB</name>
<reference evidence="1 2" key="1">
    <citation type="submission" date="2008-12" db="EMBL/GenBank/DDBJ databases">
        <title>The Genome Sequence of Brucella pinnipedialis B2/94.</title>
        <authorList>
            <consortium name="The Broad Institute Genome Sequencing Platform"/>
            <person name="Ward D."/>
            <person name="Young S.K."/>
            <person name="Kodira C.D."/>
            <person name="Zeng Q."/>
            <person name="Koehrsen M."/>
            <person name="Alvarado L."/>
            <person name="Berlin A."/>
            <person name="Borenstein D."/>
            <person name="Chen Z."/>
            <person name="Engels R."/>
            <person name="Freedman E."/>
            <person name="Gellesch M."/>
            <person name="Goldberg J."/>
            <person name="Griggs A."/>
            <person name="Gujja S."/>
            <person name="Heiman D."/>
            <person name="Hepburn T."/>
            <person name="Howarth C."/>
            <person name="Jen D."/>
            <person name="Larson L."/>
            <person name="Lewis B."/>
            <person name="Mehta T."/>
            <person name="Park D."/>
            <person name="Pearson M."/>
            <person name="Roberts A."/>
            <person name="Saif S."/>
            <person name="Shea T."/>
            <person name="Shenoy N."/>
            <person name="Sisk P."/>
            <person name="Stolte C."/>
            <person name="Sykes S."/>
            <person name="Walk T."/>
            <person name="White J."/>
            <person name="Yandava C."/>
            <person name="Whatmore A.M."/>
            <person name="Perrett L.L."/>
            <person name="O'Callaghan D."/>
            <person name="Nusbaum C."/>
            <person name="Galagan J."/>
            <person name="Birren B."/>
        </authorList>
    </citation>
    <scope>NUCLEOTIDE SEQUENCE [LARGE SCALE GENOMIC DNA]</scope>
    <source>
        <strain evidence="1 2">B2/94</strain>
    </source>
</reference>
<dbReference type="Proteomes" id="UP000004689">
    <property type="component" value="Unassembled WGS sequence"/>
</dbReference>
<accession>A0ABM9ZIP6</accession>
<evidence type="ECO:0000313" key="2">
    <source>
        <dbReference type="Proteomes" id="UP000004689"/>
    </source>
</evidence>
<evidence type="ECO:0000313" key="1">
    <source>
        <dbReference type="EMBL" id="EEX99673.1"/>
    </source>
</evidence>
<gene>
    <name evidence="1" type="ORF">BAHG_00603</name>
</gene>
<dbReference type="EMBL" id="DS999848">
    <property type="protein sequence ID" value="EEX99673.1"/>
    <property type="molecule type" value="Genomic_DNA"/>
</dbReference>
<proteinExistence type="predicted"/>